<reference evidence="2" key="1">
    <citation type="journal article" date="2019" name="Int. J. Syst. Evol. Microbiol.">
        <title>The Global Catalogue of Microorganisms (GCM) 10K type strain sequencing project: providing services to taxonomists for standard genome sequencing and annotation.</title>
        <authorList>
            <consortium name="The Broad Institute Genomics Platform"/>
            <consortium name="The Broad Institute Genome Sequencing Center for Infectious Disease"/>
            <person name="Wu L."/>
            <person name="Ma J."/>
        </authorList>
    </citation>
    <scope>NUCLEOTIDE SEQUENCE [LARGE SCALE GENOMIC DNA]</scope>
    <source>
        <strain evidence="2">JCM 17551</strain>
    </source>
</reference>
<gene>
    <name evidence="1" type="ORF">GCM10022277_35160</name>
</gene>
<comment type="caution">
    <text evidence="1">The sequence shown here is derived from an EMBL/GenBank/DDBJ whole genome shotgun (WGS) entry which is preliminary data.</text>
</comment>
<organism evidence="1 2">
    <name type="scientific">Litoribacillus peritrichatus</name>
    <dbReference type="NCBI Taxonomy" id="718191"/>
    <lineage>
        <taxon>Bacteria</taxon>
        <taxon>Pseudomonadati</taxon>
        <taxon>Pseudomonadota</taxon>
        <taxon>Gammaproteobacteria</taxon>
        <taxon>Oceanospirillales</taxon>
        <taxon>Oceanospirillaceae</taxon>
        <taxon>Litoribacillus</taxon>
    </lineage>
</organism>
<evidence type="ECO:0000313" key="1">
    <source>
        <dbReference type="EMBL" id="GAA3935609.1"/>
    </source>
</evidence>
<dbReference type="EMBL" id="BAABBN010000012">
    <property type="protein sequence ID" value="GAA3935609.1"/>
    <property type="molecule type" value="Genomic_DNA"/>
</dbReference>
<proteinExistence type="predicted"/>
<protein>
    <submittedName>
        <fullName evidence="1">Uncharacterized protein</fullName>
    </submittedName>
</protein>
<accession>A0ABP7N4U8</accession>
<dbReference type="RefSeq" id="WP_344799912.1">
    <property type="nucleotide sequence ID" value="NZ_BAABBN010000012.1"/>
</dbReference>
<name>A0ABP7N4U8_9GAMM</name>
<keyword evidence="2" id="KW-1185">Reference proteome</keyword>
<evidence type="ECO:0000313" key="2">
    <source>
        <dbReference type="Proteomes" id="UP001501565"/>
    </source>
</evidence>
<sequence length="136" mass="15830">MRDVSREISDQAFIAQFENLTLDPVYFDHVGHLRLTWLYLNQYTLDVSIQKVCEGINVYATHLGAPDKFHVTITQAMVCLVAARMQPQERSWQYFLANNQDIVENALSVLCRDYTKERLLSEEARHVWLEPDLGRS</sequence>
<dbReference type="Proteomes" id="UP001501565">
    <property type="component" value="Unassembled WGS sequence"/>
</dbReference>